<dbReference type="SUPFAM" id="SSF53335">
    <property type="entry name" value="S-adenosyl-L-methionine-dependent methyltransferases"/>
    <property type="match status" value="1"/>
</dbReference>
<keyword evidence="5" id="KW-1185">Reference proteome</keyword>
<organism evidence="4 5">
    <name type="scientific">Shewanella gaetbuli</name>
    <dbReference type="NCBI Taxonomy" id="220752"/>
    <lineage>
        <taxon>Bacteria</taxon>
        <taxon>Pseudomonadati</taxon>
        <taxon>Pseudomonadota</taxon>
        <taxon>Gammaproteobacteria</taxon>
        <taxon>Alteromonadales</taxon>
        <taxon>Shewanellaceae</taxon>
        <taxon>Shewanella</taxon>
    </lineage>
</organism>
<sequence length="212" mass="24042">MDNVAVSVSTFNKMAKQYQDKYMQYPPYEQTYDVFCQLLHKPQAEVLELGCGPGNITRYLLNKLPELVITATDLAPNMVTLAKANNPQARVLQLDCRDVINVAGRFDAVICGFCIPYISQYEVVQLLDNITKKLHLGGLLYLSFMDDDEAESGFQTSKNGDQVYIYYHPLVFIEEQLVKHGFSLLHTITKNYMAVEHKTTTDAFIIAKLSSR</sequence>
<dbReference type="GO" id="GO:0032259">
    <property type="term" value="P:methylation"/>
    <property type="evidence" value="ECO:0007669"/>
    <property type="project" value="UniProtKB-KW"/>
</dbReference>
<accession>A0A9X1ZLG4</accession>
<protein>
    <submittedName>
        <fullName evidence="4">Class I SAM-dependent methyltransferase</fullName>
    </submittedName>
</protein>
<name>A0A9X1ZLG4_9GAMM</name>
<dbReference type="InterPro" id="IPR029063">
    <property type="entry name" value="SAM-dependent_MTases_sf"/>
</dbReference>
<evidence type="ECO:0000313" key="5">
    <source>
        <dbReference type="Proteomes" id="UP001139333"/>
    </source>
</evidence>
<evidence type="ECO:0000256" key="2">
    <source>
        <dbReference type="ARBA" id="ARBA00022679"/>
    </source>
</evidence>
<evidence type="ECO:0000313" key="4">
    <source>
        <dbReference type="EMBL" id="MCL1143903.1"/>
    </source>
</evidence>
<keyword evidence="2" id="KW-0808">Transferase</keyword>
<keyword evidence="1 4" id="KW-0489">Methyltransferase</keyword>
<dbReference type="Gene3D" id="3.40.50.150">
    <property type="entry name" value="Vaccinia Virus protein VP39"/>
    <property type="match status" value="1"/>
</dbReference>
<reference evidence="4" key="1">
    <citation type="submission" date="2022-01" db="EMBL/GenBank/DDBJ databases">
        <title>Whole genome-based taxonomy of the Shewanellaceae.</title>
        <authorList>
            <person name="Martin-Rodriguez A.J."/>
        </authorList>
    </citation>
    <scope>NUCLEOTIDE SEQUENCE</scope>
    <source>
        <strain evidence="4">DSM 16422</strain>
    </source>
</reference>
<dbReference type="PANTHER" id="PTHR43861">
    <property type="entry name" value="TRANS-ACONITATE 2-METHYLTRANSFERASE-RELATED"/>
    <property type="match status" value="1"/>
</dbReference>
<proteinExistence type="predicted"/>
<dbReference type="PANTHER" id="PTHR43861:SF1">
    <property type="entry name" value="TRANS-ACONITATE 2-METHYLTRANSFERASE"/>
    <property type="match status" value="1"/>
</dbReference>
<dbReference type="Proteomes" id="UP001139333">
    <property type="component" value="Unassembled WGS sequence"/>
</dbReference>
<feature type="domain" description="Methyltransferase" evidence="3">
    <location>
        <begin position="46"/>
        <end position="138"/>
    </location>
</feature>
<evidence type="ECO:0000256" key="1">
    <source>
        <dbReference type="ARBA" id="ARBA00022603"/>
    </source>
</evidence>
<dbReference type="GO" id="GO:0008168">
    <property type="term" value="F:methyltransferase activity"/>
    <property type="evidence" value="ECO:0007669"/>
    <property type="project" value="UniProtKB-KW"/>
</dbReference>
<dbReference type="InterPro" id="IPR041698">
    <property type="entry name" value="Methyltransf_25"/>
</dbReference>
<dbReference type="EMBL" id="JAKIKP010000013">
    <property type="protein sequence ID" value="MCL1143903.1"/>
    <property type="molecule type" value="Genomic_DNA"/>
</dbReference>
<dbReference type="RefSeq" id="WP_248996572.1">
    <property type="nucleotide sequence ID" value="NZ_JAKIKP010000013.1"/>
</dbReference>
<evidence type="ECO:0000259" key="3">
    <source>
        <dbReference type="Pfam" id="PF13649"/>
    </source>
</evidence>
<gene>
    <name evidence="4" type="ORF">L2672_14570</name>
</gene>
<dbReference type="Pfam" id="PF13649">
    <property type="entry name" value="Methyltransf_25"/>
    <property type="match status" value="1"/>
</dbReference>
<dbReference type="AlphaFoldDB" id="A0A9X1ZLG4"/>
<comment type="caution">
    <text evidence="4">The sequence shown here is derived from an EMBL/GenBank/DDBJ whole genome shotgun (WGS) entry which is preliminary data.</text>
</comment>
<dbReference type="CDD" id="cd02440">
    <property type="entry name" value="AdoMet_MTases"/>
    <property type="match status" value="1"/>
</dbReference>